<evidence type="ECO:0000313" key="2">
    <source>
        <dbReference type="Proteomes" id="UP001163223"/>
    </source>
</evidence>
<name>A0ACD4NR11_9HYPH</name>
<evidence type="ECO:0000313" key="1">
    <source>
        <dbReference type="EMBL" id="WAJ29147.1"/>
    </source>
</evidence>
<gene>
    <name evidence="1" type="ORF">OXU80_02565</name>
</gene>
<dbReference type="Proteomes" id="UP001163223">
    <property type="component" value="Chromosome"/>
</dbReference>
<protein>
    <submittedName>
        <fullName evidence="1">Gfo/Idh/MocA family oxidoreductase</fullName>
    </submittedName>
</protein>
<sequence>MTLNIGVIGTGAIGREHMRRITQVLSGARISAVTDVNRAAAESAIAPLGLEAEIFLTGPDLIASPSVDAVLVTSFGAAHEPDVLAAVKAGKPVFCEKPLATTAQGCRNIVEAEVAGGRRLVQVGFMRRYDAGYRMLRKIIAEDGIGAPLMVHAAHRNPGVGTNYVTEMAIHDTLIHEIDVLRWLLDDDYKTVQVVYPRRSPNAHENLRDPQIVLIETAKGVRIDVEIFVNCVYGYDIQCEVVGETGLAKLPEPMSIQTRSKARLSNEILTDWKDRFIDAYDVELRDFIEAASKGTAAGPSSWDGYAAAVAADACVEAQKSGQIVPVTMPEKPAFYNF</sequence>
<keyword evidence="2" id="KW-1185">Reference proteome</keyword>
<accession>A0ACD4NR11</accession>
<organism evidence="1 2">
    <name type="scientific">Antarcticirhabdus aurantiaca</name>
    <dbReference type="NCBI Taxonomy" id="2606717"/>
    <lineage>
        <taxon>Bacteria</taxon>
        <taxon>Pseudomonadati</taxon>
        <taxon>Pseudomonadota</taxon>
        <taxon>Alphaproteobacteria</taxon>
        <taxon>Hyphomicrobiales</taxon>
        <taxon>Aurantimonadaceae</taxon>
        <taxon>Antarcticirhabdus</taxon>
    </lineage>
</organism>
<dbReference type="EMBL" id="CP113520">
    <property type="protein sequence ID" value="WAJ29147.1"/>
    <property type="molecule type" value="Genomic_DNA"/>
</dbReference>
<reference evidence="1" key="1">
    <citation type="submission" date="2022-11" db="EMBL/GenBank/DDBJ databases">
        <title>beta-Carotene-producing bacterium, Jeongeuplla avenae sp. nov., alleviates the salt stress of Arabidopsis seedlings.</title>
        <authorList>
            <person name="Jiang L."/>
            <person name="Lee J."/>
        </authorList>
    </citation>
    <scope>NUCLEOTIDE SEQUENCE</scope>
    <source>
        <strain evidence="1">DY_R2A_6</strain>
    </source>
</reference>
<proteinExistence type="predicted"/>